<protein>
    <submittedName>
        <fullName evidence="1">Uncharacterized protein</fullName>
    </submittedName>
</protein>
<keyword evidence="2" id="KW-1185">Reference proteome</keyword>
<evidence type="ECO:0000313" key="1">
    <source>
        <dbReference type="EMBL" id="KAK2095691.1"/>
    </source>
</evidence>
<accession>A0ABQ9UFM2</accession>
<reference evidence="1 2" key="1">
    <citation type="submission" date="2023-05" db="EMBL/GenBank/DDBJ databases">
        <title>B98-5 Cell Line De Novo Hybrid Assembly: An Optical Mapping Approach.</title>
        <authorList>
            <person name="Kananen K."/>
            <person name="Auerbach J.A."/>
            <person name="Kautto E."/>
            <person name="Blachly J.S."/>
        </authorList>
    </citation>
    <scope>NUCLEOTIDE SEQUENCE [LARGE SCALE GENOMIC DNA]</scope>
    <source>
        <strain evidence="1">B95-8</strain>
        <tissue evidence="1">Cell line</tissue>
    </source>
</reference>
<dbReference type="EMBL" id="JASSZA010000013">
    <property type="protein sequence ID" value="KAK2095691.1"/>
    <property type="molecule type" value="Genomic_DNA"/>
</dbReference>
<organism evidence="1 2">
    <name type="scientific">Saguinus oedipus</name>
    <name type="common">Cotton-top tamarin</name>
    <name type="synonym">Oedipomidas oedipus</name>
    <dbReference type="NCBI Taxonomy" id="9490"/>
    <lineage>
        <taxon>Eukaryota</taxon>
        <taxon>Metazoa</taxon>
        <taxon>Chordata</taxon>
        <taxon>Craniata</taxon>
        <taxon>Vertebrata</taxon>
        <taxon>Euteleostomi</taxon>
        <taxon>Mammalia</taxon>
        <taxon>Eutheria</taxon>
        <taxon>Euarchontoglires</taxon>
        <taxon>Primates</taxon>
        <taxon>Haplorrhini</taxon>
        <taxon>Platyrrhini</taxon>
        <taxon>Cebidae</taxon>
        <taxon>Callitrichinae</taxon>
        <taxon>Saguinus</taxon>
    </lineage>
</organism>
<gene>
    <name evidence="1" type="ORF">P7K49_027107</name>
</gene>
<name>A0ABQ9UFM2_SAGOE</name>
<evidence type="ECO:0000313" key="2">
    <source>
        <dbReference type="Proteomes" id="UP001266305"/>
    </source>
</evidence>
<comment type="caution">
    <text evidence="1">The sequence shown here is derived from an EMBL/GenBank/DDBJ whole genome shotgun (WGS) entry which is preliminary data.</text>
</comment>
<sequence>MSFITESFFLRFANKKSMAQSQWEYIQGSLYVRGIVIRVLLSSELDGFSDLLCTLCSPAVSPTQSTHHHHCNSNTSRGACNPLQSAIHCSSNAFQRLLFEHAIHAFDTEPNSTFAFSILSHPVSPPSL</sequence>
<proteinExistence type="predicted"/>
<dbReference type="Proteomes" id="UP001266305">
    <property type="component" value="Unassembled WGS sequence"/>
</dbReference>